<reference evidence="1" key="1">
    <citation type="submission" date="2020-07" db="EMBL/GenBank/DDBJ databases">
        <title>Methanobacterium. sp. MethCan genome.</title>
        <authorList>
            <person name="Postec A."/>
            <person name="Quemeneur M."/>
        </authorList>
    </citation>
    <scope>NUCLEOTIDE SEQUENCE</scope>
    <source>
        <strain evidence="1">MethCAN</strain>
    </source>
</reference>
<sequence>MTSVLKGIFGDTKRISILEELVENWGEFLTIDEIARISNTSPKTAYRHINELNHIGILEQSGLKPKQFKLKEDDKRAVALSILESEEYLS</sequence>
<evidence type="ECO:0000313" key="2">
    <source>
        <dbReference type="Proteomes" id="UP000681041"/>
    </source>
</evidence>
<dbReference type="AlphaFoldDB" id="A0A8T8K5Z7"/>
<dbReference type="KEGG" id="meme:HYG87_09495"/>
<evidence type="ECO:0000313" key="1">
    <source>
        <dbReference type="EMBL" id="QUH23974.1"/>
    </source>
</evidence>
<dbReference type="SUPFAM" id="SSF46785">
    <property type="entry name" value="Winged helix' DNA-binding domain"/>
    <property type="match status" value="1"/>
</dbReference>
<dbReference type="Proteomes" id="UP000681041">
    <property type="component" value="Chromosome"/>
</dbReference>
<organism evidence="1 2">
    <name type="scientific">Methanobacterium alkalithermotolerans</name>
    <dbReference type="NCBI Taxonomy" id="2731220"/>
    <lineage>
        <taxon>Archaea</taxon>
        <taxon>Methanobacteriati</taxon>
        <taxon>Methanobacteriota</taxon>
        <taxon>Methanomada group</taxon>
        <taxon>Methanobacteria</taxon>
        <taxon>Methanobacteriales</taxon>
        <taxon>Methanobacteriaceae</taxon>
        <taxon>Methanobacterium</taxon>
    </lineage>
</organism>
<dbReference type="EMBL" id="CP058560">
    <property type="protein sequence ID" value="QUH23974.1"/>
    <property type="molecule type" value="Genomic_DNA"/>
</dbReference>
<keyword evidence="2" id="KW-1185">Reference proteome</keyword>
<protein>
    <submittedName>
        <fullName evidence="1">Helix-turn-helix domain-containing protein</fullName>
    </submittedName>
</protein>
<dbReference type="InterPro" id="IPR036390">
    <property type="entry name" value="WH_DNA-bd_sf"/>
</dbReference>
<dbReference type="InterPro" id="IPR036388">
    <property type="entry name" value="WH-like_DNA-bd_sf"/>
</dbReference>
<accession>A0A8T8K5Z7</accession>
<dbReference type="Gene3D" id="1.10.10.10">
    <property type="entry name" value="Winged helix-like DNA-binding domain superfamily/Winged helix DNA-binding domain"/>
    <property type="match status" value="1"/>
</dbReference>
<proteinExistence type="predicted"/>
<gene>
    <name evidence="1" type="ORF">HYG87_09495</name>
</gene>
<dbReference type="OrthoDB" id="9623at2157"/>
<dbReference type="RefSeq" id="WP_211532931.1">
    <property type="nucleotide sequence ID" value="NZ_CP058560.1"/>
</dbReference>
<dbReference type="GeneID" id="64820998"/>
<name>A0A8T8K5Z7_9EURY</name>